<accession>A0A1I4IZU6</accession>
<proteinExistence type="predicted"/>
<feature type="transmembrane region" description="Helical" evidence="1">
    <location>
        <begin position="55"/>
        <end position="75"/>
    </location>
</feature>
<keyword evidence="1" id="KW-0472">Membrane</keyword>
<reference evidence="3" key="1">
    <citation type="submission" date="2016-10" db="EMBL/GenBank/DDBJ databases">
        <authorList>
            <person name="Varghese N."/>
            <person name="Submissions S."/>
        </authorList>
    </citation>
    <scope>NUCLEOTIDE SEQUENCE [LARGE SCALE GENOMIC DNA]</scope>
    <source>
        <strain evidence="3">DSM 13327</strain>
    </source>
</reference>
<keyword evidence="3" id="KW-1185">Reference proteome</keyword>
<protein>
    <submittedName>
        <fullName evidence="2">Uncharacterized protein</fullName>
    </submittedName>
</protein>
<feature type="transmembrane region" description="Helical" evidence="1">
    <location>
        <begin position="21"/>
        <end position="43"/>
    </location>
</feature>
<evidence type="ECO:0000313" key="2">
    <source>
        <dbReference type="EMBL" id="SFL59527.1"/>
    </source>
</evidence>
<keyword evidence="1" id="KW-0812">Transmembrane</keyword>
<organism evidence="2 3">
    <name type="scientific">Pelosinus propionicus DSM 13327</name>
    <dbReference type="NCBI Taxonomy" id="1123291"/>
    <lineage>
        <taxon>Bacteria</taxon>
        <taxon>Bacillati</taxon>
        <taxon>Bacillota</taxon>
        <taxon>Negativicutes</taxon>
        <taxon>Selenomonadales</taxon>
        <taxon>Sporomusaceae</taxon>
        <taxon>Pelosinus</taxon>
    </lineage>
</organism>
<evidence type="ECO:0000313" key="3">
    <source>
        <dbReference type="Proteomes" id="UP000199520"/>
    </source>
</evidence>
<gene>
    <name evidence="2" type="ORF">SAMN04490355_101047</name>
</gene>
<dbReference type="AlphaFoldDB" id="A0A1I4IZU6"/>
<name>A0A1I4IZU6_9FIRM</name>
<sequence>MQEKQQDLLTIWGDTVAFKDLLVGLLLGGVLGFISLKGGLWYLQTFHGSLEKGLVMGYGLIFGIAGCIAAGAIVAKRSKAKRILMEEEGGIDLDSVLESFQINLQKEAEYLKEVPSDVIAEMHQLKLYELFAGNLQHSKKGGE</sequence>
<keyword evidence="1" id="KW-1133">Transmembrane helix</keyword>
<evidence type="ECO:0000256" key="1">
    <source>
        <dbReference type="SAM" id="Phobius"/>
    </source>
</evidence>
<dbReference type="EMBL" id="FOTS01000010">
    <property type="protein sequence ID" value="SFL59527.1"/>
    <property type="molecule type" value="Genomic_DNA"/>
</dbReference>
<dbReference type="STRING" id="1123291.SAMN04490355_101047"/>
<dbReference type="RefSeq" id="WP_090934396.1">
    <property type="nucleotide sequence ID" value="NZ_FOTS01000010.1"/>
</dbReference>
<dbReference type="Proteomes" id="UP000199520">
    <property type="component" value="Unassembled WGS sequence"/>
</dbReference>